<keyword evidence="2" id="KW-1185">Reference proteome</keyword>
<comment type="caution">
    <text evidence="1">The sequence shown here is derived from an EMBL/GenBank/DDBJ whole genome shotgun (WGS) entry which is preliminary data.</text>
</comment>
<evidence type="ECO:0000313" key="1">
    <source>
        <dbReference type="EMBL" id="KAK0622905.1"/>
    </source>
</evidence>
<name>A0AA39WX72_9PEZI</name>
<dbReference type="AlphaFoldDB" id="A0AA39WX72"/>
<reference evidence="1" key="1">
    <citation type="submission" date="2023-06" db="EMBL/GenBank/DDBJ databases">
        <title>Genome-scale phylogeny and comparative genomics of the fungal order Sordariales.</title>
        <authorList>
            <consortium name="Lawrence Berkeley National Laboratory"/>
            <person name="Hensen N."/>
            <person name="Bonometti L."/>
            <person name="Westerberg I."/>
            <person name="Brannstrom I.O."/>
            <person name="Guillou S."/>
            <person name="Cros-Aarteil S."/>
            <person name="Calhoun S."/>
            <person name="Haridas S."/>
            <person name="Kuo A."/>
            <person name="Mondo S."/>
            <person name="Pangilinan J."/>
            <person name="Riley R."/>
            <person name="Labutti K."/>
            <person name="Andreopoulos B."/>
            <person name="Lipzen A."/>
            <person name="Chen C."/>
            <person name="Yanf M."/>
            <person name="Daum C."/>
            <person name="Ng V."/>
            <person name="Clum A."/>
            <person name="Steindorff A."/>
            <person name="Ohm R."/>
            <person name="Martin F."/>
            <person name="Silar P."/>
            <person name="Natvig D."/>
            <person name="Lalanne C."/>
            <person name="Gautier V."/>
            <person name="Ament-Velasquez S.L."/>
            <person name="Kruys A."/>
            <person name="Hutchinson M.I."/>
            <person name="Powell A.J."/>
            <person name="Barry K."/>
            <person name="Miller A.N."/>
            <person name="Grigoriev I.V."/>
            <person name="Debuchy R."/>
            <person name="Gladieux P."/>
            <person name="Thoren M.H."/>
            <person name="Johannesson H."/>
        </authorList>
    </citation>
    <scope>NUCLEOTIDE SEQUENCE</scope>
    <source>
        <strain evidence="1">CBS 606.72</strain>
    </source>
</reference>
<sequence>MCGALDLTNQRNCPCDAKRQLDGSASQEPRGDPDRVHCFFQGARSGDLAAREQHLFFALRRSISSSSVAHPAARQRWRRSSPHSPGLEASLFLANFICAAADLAAAQTSRGALITAG</sequence>
<proteinExistence type="predicted"/>
<accession>A0AA39WX72</accession>
<gene>
    <name evidence="1" type="ORF">B0T14DRAFT_156401</name>
</gene>
<dbReference type="EMBL" id="JAULSU010000003">
    <property type="protein sequence ID" value="KAK0622905.1"/>
    <property type="molecule type" value="Genomic_DNA"/>
</dbReference>
<dbReference type="Proteomes" id="UP001175000">
    <property type="component" value="Unassembled WGS sequence"/>
</dbReference>
<protein>
    <submittedName>
        <fullName evidence="1">Uncharacterized protein</fullName>
    </submittedName>
</protein>
<organism evidence="1 2">
    <name type="scientific">Immersiella caudata</name>
    <dbReference type="NCBI Taxonomy" id="314043"/>
    <lineage>
        <taxon>Eukaryota</taxon>
        <taxon>Fungi</taxon>
        <taxon>Dikarya</taxon>
        <taxon>Ascomycota</taxon>
        <taxon>Pezizomycotina</taxon>
        <taxon>Sordariomycetes</taxon>
        <taxon>Sordariomycetidae</taxon>
        <taxon>Sordariales</taxon>
        <taxon>Lasiosphaeriaceae</taxon>
        <taxon>Immersiella</taxon>
    </lineage>
</organism>
<evidence type="ECO:0000313" key="2">
    <source>
        <dbReference type="Proteomes" id="UP001175000"/>
    </source>
</evidence>